<organism evidence="1 2">
    <name type="scientific">Tripterygium wilfordii</name>
    <name type="common">Thunder God vine</name>
    <dbReference type="NCBI Taxonomy" id="458696"/>
    <lineage>
        <taxon>Eukaryota</taxon>
        <taxon>Viridiplantae</taxon>
        <taxon>Streptophyta</taxon>
        <taxon>Embryophyta</taxon>
        <taxon>Tracheophyta</taxon>
        <taxon>Spermatophyta</taxon>
        <taxon>Magnoliopsida</taxon>
        <taxon>eudicotyledons</taxon>
        <taxon>Gunneridae</taxon>
        <taxon>Pentapetalae</taxon>
        <taxon>rosids</taxon>
        <taxon>fabids</taxon>
        <taxon>Celastrales</taxon>
        <taxon>Celastraceae</taxon>
        <taxon>Tripterygium</taxon>
    </lineage>
</organism>
<name>A0A7J7CBW2_TRIWF</name>
<dbReference type="Gene3D" id="3.40.50.150">
    <property type="entry name" value="Vaccinia Virus protein VP39"/>
    <property type="match status" value="1"/>
</dbReference>
<comment type="caution">
    <text evidence="1">The sequence shown here is derived from an EMBL/GenBank/DDBJ whole genome shotgun (WGS) entry which is preliminary data.</text>
</comment>
<dbReference type="Pfam" id="PF07279">
    <property type="entry name" value="DUF1442"/>
    <property type="match status" value="1"/>
</dbReference>
<keyword evidence="2" id="KW-1185">Reference proteome</keyword>
<dbReference type="Proteomes" id="UP000593562">
    <property type="component" value="Unassembled WGS sequence"/>
</dbReference>
<reference evidence="1 2" key="1">
    <citation type="journal article" date="2020" name="Nat. Commun.">
        <title>Genome of Tripterygium wilfordii and identification of cytochrome P450 involved in triptolide biosynthesis.</title>
        <authorList>
            <person name="Tu L."/>
            <person name="Su P."/>
            <person name="Zhang Z."/>
            <person name="Gao L."/>
            <person name="Wang J."/>
            <person name="Hu T."/>
            <person name="Zhou J."/>
            <person name="Zhang Y."/>
            <person name="Zhao Y."/>
            <person name="Liu Y."/>
            <person name="Song Y."/>
            <person name="Tong Y."/>
            <person name="Lu Y."/>
            <person name="Yang J."/>
            <person name="Xu C."/>
            <person name="Jia M."/>
            <person name="Peters R.J."/>
            <person name="Huang L."/>
            <person name="Gao W."/>
        </authorList>
    </citation>
    <scope>NUCLEOTIDE SEQUENCE [LARGE SCALE GENOMIC DNA]</scope>
    <source>
        <strain evidence="2">cv. XIE 37</strain>
        <tissue evidence="1">Leaf</tissue>
    </source>
</reference>
<dbReference type="InParanoid" id="A0A7J7CBW2"/>
<dbReference type="InterPro" id="IPR029063">
    <property type="entry name" value="SAM-dependent_MTases_sf"/>
</dbReference>
<dbReference type="InterPro" id="IPR009902">
    <property type="entry name" value="DUF1442"/>
</dbReference>
<gene>
    <name evidence="1" type="ORF">HS088_TW18G00345</name>
</gene>
<evidence type="ECO:0000313" key="1">
    <source>
        <dbReference type="EMBL" id="KAF5731661.1"/>
    </source>
</evidence>
<accession>A0A7J7CBW2</accession>
<dbReference type="PANTHER" id="PTHR33593">
    <property type="entry name" value="DUF1442 FAMILY PROTEIN"/>
    <property type="match status" value="1"/>
</dbReference>
<proteinExistence type="predicted"/>
<dbReference type="PANTHER" id="PTHR33593:SF17">
    <property type="entry name" value="DUF1442 FAMILY PROTEIN"/>
    <property type="match status" value="1"/>
</dbReference>
<dbReference type="EMBL" id="JAAARO010000018">
    <property type="protein sequence ID" value="KAF5731661.1"/>
    <property type="molecule type" value="Genomic_DNA"/>
</dbReference>
<sequence length="131" mass="14409">MVRDDARTLLLNEYKGADFVVIDCDMDDYKGLFGAAKEGLKDHGNVKGVVVGYNALHKESWCEGGSEEEEENTHFLPIGDGLLVTKIGGSGKVRGGHGGCKRRSRWVVKVDECTGEEHVFRITSQKEIIKA</sequence>
<evidence type="ECO:0000313" key="2">
    <source>
        <dbReference type="Proteomes" id="UP000593562"/>
    </source>
</evidence>
<protein>
    <submittedName>
        <fullName evidence="1">Uncharacterized protein</fullName>
    </submittedName>
</protein>
<dbReference type="AlphaFoldDB" id="A0A7J7CBW2"/>